<gene>
    <name evidence="9" type="ORF">Daus18300_013711</name>
</gene>
<feature type="region of interest" description="Disordered" evidence="6">
    <location>
        <begin position="274"/>
        <end position="294"/>
    </location>
</feature>
<accession>A0ABR3VXX3</accession>
<evidence type="ECO:0000256" key="5">
    <source>
        <dbReference type="ARBA" id="ARBA00038359"/>
    </source>
</evidence>
<dbReference type="PANTHER" id="PTHR33048">
    <property type="entry name" value="PTH11-LIKE INTEGRAL MEMBRANE PROTEIN (AFU_ORTHOLOGUE AFUA_5G11245)"/>
    <property type="match status" value="1"/>
</dbReference>
<comment type="subcellular location">
    <subcellularLocation>
        <location evidence="1">Membrane</location>
        <topology evidence="1">Multi-pass membrane protein</topology>
    </subcellularLocation>
</comment>
<evidence type="ECO:0000313" key="10">
    <source>
        <dbReference type="Proteomes" id="UP001583177"/>
    </source>
</evidence>
<feature type="transmembrane region" description="Helical" evidence="7">
    <location>
        <begin position="199"/>
        <end position="226"/>
    </location>
</feature>
<evidence type="ECO:0000313" key="9">
    <source>
        <dbReference type="EMBL" id="KAL1848112.1"/>
    </source>
</evidence>
<reference evidence="9 10" key="1">
    <citation type="journal article" date="2024" name="IMA Fungus">
        <title>IMA Genome - F19 : A genome assembly and annotation guide to empower mycologists, including annotated draft genome sequences of Ceratocystis pirilliformis, Diaporthe australafricana, Fusarium ophioides, Paecilomyces lecythidis, and Sporothrix stenoceras.</title>
        <authorList>
            <person name="Aylward J."/>
            <person name="Wilson A.M."/>
            <person name="Visagie C.M."/>
            <person name="Spraker J."/>
            <person name="Barnes I."/>
            <person name="Buitendag C."/>
            <person name="Ceriani C."/>
            <person name="Del Mar Angel L."/>
            <person name="du Plessis D."/>
            <person name="Fuchs T."/>
            <person name="Gasser K."/>
            <person name="Kramer D."/>
            <person name="Li W."/>
            <person name="Munsamy K."/>
            <person name="Piso A."/>
            <person name="Price J.L."/>
            <person name="Sonnekus B."/>
            <person name="Thomas C."/>
            <person name="van der Nest A."/>
            <person name="van Dijk A."/>
            <person name="van Heerden A."/>
            <person name="van Vuuren N."/>
            <person name="Yilmaz N."/>
            <person name="Duong T.A."/>
            <person name="van der Merwe N.A."/>
            <person name="Wingfield M.J."/>
            <person name="Wingfield B.D."/>
        </authorList>
    </citation>
    <scope>NUCLEOTIDE SEQUENCE [LARGE SCALE GENOMIC DNA]</scope>
    <source>
        <strain evidence="9 10">CMW 18300</strain>
    </source>
</reference>
<feature type="transmembrane region" description="Helical" evidence="7">
    <location>
        <begin position="77"/>
        <end position="98"/>
    </location>
</feature>
<keyword evidence="3 7" id="KW-1133">Transmembrane helix</keyword>
<dbReference type="PANTHER" id="PTHR33048:SF158">
    <property type="entry name" value="MEMBRANE PROTEIN PTH11-LIKE, PUTATIVE-RELATED"/>
    <property type="match status" value="1"/>
</dbReference>
<feature type="compositionally biased region" description="Polar residues" evidence="6">
    <location>
        <begin position="347"/>
        <end position="362"/>
    </location>
</feature>
<feature type="transmembrane region" description="Helical" evidence="7">
    <location>
        <begin position="156"/>
        <end position="179"/>
    </location>
</feature>
<feature type="transmembrane region" description="Helical" evidence="7">
    <location>
        <begin position="118"/>
        <end position="144"/>
    </location>
</feature>
<dbReference type="Proteomes" id="UP001583177">
    <property type="component" value="Unassembled WGS sequence"/>
</dbReference>
<keyword evidence="2 7" id="KW-0812">Transmembrane</keyword>
<comment type="caution">
    <text evidence="9">The sequence shown here is derived from an EMBL/GenBank/DDBJ whole genome shotgun (WGS) entry which is preliminary data.</text>
</comment>
<sequence length="362" mass="40243">MPAFKRQDLSDLLPGIDLSKIPSGIPPDGVIPNFIDPENVGYIPRIGIYVLLPLMLAAVLCRIGTRLKLTRTLGLDDVFCIIGTAFTIAFCVDVLQHLGNPLGKHQWDIPVSQITDEFVRTTFVGVVLQYLAVMFIKVSILVFYLKISERIRWARIAIWTGLAAVLGFYIIINIVLLAICVPRDGHSWVLSSAKHKWQAAALDTALAAGWFGTIADFYILAIPIRLLSTLKLSRKHKFGVMAIFLTGLICMPAFAAPIRGMTSRVLSSWNTMKKRSETTLPPKESGDELHNLPEIPRGNISGLRTFIRRFDRSESEKTTVMVDMSNFSRLESVEEDYHRQLRAVHGGNTNVSSRPSAPSSRG</sequence>
<dbReference type="EMBL" id="JAWRVE010000226">
    <property type="protein sequence ID" value="KAL1848112.1"/>
    <property type="molecule type" value="Genomic_DNA"/>
</dbReference>
<organism evidence="9 10">
    <name type="scientific">Diaporthe australafricana</name>
    <dbReference type="NCBI Taxonomy" id="127596"/>
    <lineage>
        <taxon>Eukaryota</taxon>
        <taxon>Fungi</taxon>
        <taxon>Dikarya</taxon>
        <taxon>Ascomycota</taxon>
        <taxon>Pezizomycotina</taxon>
        <taxon>Sordariomycetes</taxon>
        <taxon>Sordariomycetidae</taxon>
        <taxon>Diaporthales</taxon>
        <taxon>Diaporthaceae</taxon>
        <taxon>Diaporthe</taxon>
    </lineage>
</organism>
<evidence type="ECO:0000256" key="6">
    <source>
        <dbReference type="SAM" id="MobiDB-lite"/>
    </source>
</evidence>
<evidence type="ECO:0000256" key="7">
    <source>
        <dbReference type="SAM" id="Phobius"/>
    </source>
</evidence>
<comment type="similarity">
    <text evidence="5">Belongs to the SAT4 family.</text>
</comment>
<evidence type="ECO:0000256" key="2">
    <source>
        <dbReference type="ARBA" id="ARBA00022692"/>
    </source>
</evidence>
<feature type="domain" description="Rhodopsin" evidence="8">
    <location>
        <begin position="62"/>
        <end position="251"/>
    </location>
</feature>
<keyword evidence="10" id="KW-1185">Reference proteome</keyword>
<protein>
    <recommendedName>
        <fullName evidence="8">Rhodopsin domain-containing protein</fullName>
    </recommendedName>
</protein>
<dbReference type="InterPro" id="IPR052337">
    <property type="entry name" value="SAT4-like"/>
</dbReference>
<keyword evidence="4 7" id="KW-0472">Membrane</keyword>
<dbReference type="Pfam" id="PF20684">
    <property type="entry name" value="Fung_rhodopsin"/>
    <property type="match status" value="1"/>
</dbReference>
<feature type="transmembrane region" description="Helical" evidence="7">
    <location>
        <begin position="238"/>
        <end position="258"/>
    </location>
</feature>
<evidence type="ECO:0000259" key="8">
    <source>
        <dbReference type="Pfam" id="PF20684"/>
    </source>
</evidence>
<dbReference type="InterPro" id="IPR049326">
    <property type="entry name" value="Rhodopsin_dom_fungi"/>
</dbReference>
<evidence type="ECO:0000256" key="1">
    <source>
        <dbReference type="ARBA" id="ARBA00004141"/>
    </source>
</evidence>
<feature type="region of interest" description="Disordered" evidence="6">
    <location>
        <begin position="343"/>
        <end position="362"/>
    </location>
</feature>
<evidence type="ECO:0000256" key="4">
    <source>
        <dbReference type="ARBA" id="ARBA00023136"/>
    </source>
</evidence>
<evidence type="ECO:0000256" key="3">
    <source>
        <dbReference type="ARBA" id="ARBA00022989"/>
    </source>
</evidence>
<name>A0ABR3VXX3_9PEZI</name>
<proteinExistence type="inferred from homology"/>
<feature type="transmembrane region" description="Helical" evidence="7">
    <location>
        <begin position="46"/>
        <end position="65"/>
    </location>
</feature>